<dbReference type="AlphaFoldDB" id="A0A4P7NEP1"/>
<reference evidence="2 3" key="1">
    <citation type="journal article" date="2019" name="Mol. Biol. Evol.">
        <title>Blast fungal genomes show frequent chromosomal changes, gene gains and losses, and effector gene turnover.</title>
        <authorList>
            <person name="Gomez Luciano L.B."/>
            <person name="Jason Tsai I."/>
            <person name="Chuma I."/>
            <person name="Tosa Y."/>
            <person name="Chen Y.H."/>
            <person name="Li J.Y."/>
            <person name="Li M.Y."/>
            <person name="Jade Lu M.Y."/>
            <person name="Nakayashiki H."/>
            <person name="Li W.H."/>
        </authorList>
    </citation>
    <scope>NUCLEOTIDE SEQUENCE [LARGE SCALE GENOMIC DNA]</scope>
    <source>
        <strain evidence="2">MZ5-1-6</strain>
    </source>
</reference>
<evidence type="ECO:0000313" key="2">
    <source>
        <dbReference type="EMBL" id="QBZ60339.1"/>
    </source>
</evidence>
<accession>A0A4P7NEP1</accession>
<feature type="compositionally biased region" description="Polar residues" evidence="1">
    <location>
        <begin position="41"/>
        <end position="58"/>
    </location>
</feature>
<proteinExistence type="predicted"/>
<organism evidence="2 3">
    <name type="scientific">Pyricularia oryzae</name>
    <name type="common">Rice blast fungus</name>
    <name type="synonym">Magnaporthe oryzae</name>
    <dbReference type="NCBI Taxonomy" id="318829"/>
    <lineage>
        <taxon>Eukaryota</taxon>
        <taxon>Fungi</taxon>
        <taxon>Dikarya</taxon>
        <taxon>Ascomycota</taxon>
        <taxon>Pezizomycotina</taxon>
        <taxon>Sordariomycetes</taxon>
        <taxon>Sordariomycetidae</taxon>
        <taxon>Magnaporthales</taxon>
        <taxon>Pyriculariaceae</taxon>
        <taxon>Pyricularia</taxon>
    </lineage>
</organism>
<feature type="region of interest" description="Disordered" evidence="1">
    <location>
        <begin position="36"/>
        <end position="58"/>
    </location>
</feature>
<evidence type="ECO:0000313" key="3">
    <source>
        <dbReference type="Proteomes" id="UP000294847"/>
    </source>
</evidence>
<evidence type="ECO:0000256" key="1">
    <source>
        <dbReference type="SAM" id="MobiDB-lite"/>
    </source>
</evidence>
<name>A0A4P7NEP1_PYROR</name>
<protein>
    <submittedName>
        <fullName evidence="2">Uncharacterized protein</fullName>
    </submittedName>
</protein>
<gene>
    <name evidence="2" type="ORF">PoMZ_07279</name>
</gene>
<dbReference type="Proteomes" id="UP000294847">
    <property type="component" value="Chromosome 4"/>
</dbReference>
<dbReference type="EMBL" id="CP034207">
    <property type="protein sequence ID" value="QBZ60339.1"/>
    <property type="molecule type" value="Genomic_DNA"/>
</dbReference>
<sequence>MHRKTSQKGQIQGGFFFFFFFFFFNPHTADVVIGTAAEQPGRTTDGSGNQRTTNPSSQAGEALIASQLFYRGTE</sequence>